<protein>
    <submittedName>
        <fullName evidence="2">Glycosyltransferase</fullName>
        <ecNumber evidence="2">2.4.-.-</ecNumber>
    </submittedName>
</protein>
<dbReference type="Gene3D" id="3.90.550.10">
    <property type="entry name" value="Spore Coat Polysaccharide Biosynthesis Protein SpsA, Chain A"/>
    <property type="match status" value="1"/>
</dbReference>
<feature type="domain" description="Glycosyltransferase 2-like" evidence="1">
    <location>
        <begin position="11"/>
        <end position="157"/>
    </location>
</feature>
<evidence type="ECO:0000313" key="3">
    <source>
        <dbReference type="Proteomes" id="UP001141619"/>
    </source>
</evidence>
<dbReference type="EC" id="2.4.-.-" evidence="2"/>
<proteinExistence type="predicted"/>
<organism evidence="2 3">
    <name type="scientific">Govanella unica</name>
    <dbReference type="NCBI Taxonomy" id="2975056"/>
    <lineage>
        <taxon>Bacteria</taxon>
        <taxon>Pseudomonadati</taxon>
        <taxon>Pseudomonadota</taxon>
        <taxon>Alphaproteobacteria</taxon>
        <taxon>Emcibacterales</taxon>
        <taxon>Govanellaceae</taxon>
        <taxon>Govanella</taxon>
    </lineage>
</organism>
<name>A0A9X3TY15_9PROT</name>
<dbReference type="RefSeq" id="WP_274943593.1">
    <property type="nucleotide sequence ID" value="NZ_JANWOI010000003.1"/>
</dbReference>
<evidence type="ECO:0000259" key="1">
    <source>
        <dbReference type="Pfam" id="PF00535"/>
    </source>
</evidence>
<dbReference type="InterPro" id="IPR029044">
    <property type="entry name" value="Nucleotide-diphossugar_trans"/>
</dbReference>
<dbReference type="AlphaFoldDB" id="A0A9X3TY15"/>
<dbReference type="SUPFAM" id="SSF53448">
    <property type="entry name" value="Nucleotide-diphospho-sugar transferases"/>
    <property type="match status" value="1"/>
</dbReference>
<sequence length="302" mass="33595">MSVQTGAALASAIIPTTARAGRAKLLWRAIESVRLQKGTRVHIIVVVNGPWADDKLLESLRAQPDIEVIRLAEGHVAQARLAGRRHVITPYFAFLDDDDELLPDMVGTGAGLLADNPALDVVVFNGRADGPNGTEQVYFEDFLRFPVDFERAQVEGNLIASCGAVYRTATVGVSFFEHLPRTMEMTVLGHRLAVECQVKRLDEMGFWVHTHEMDRLSATGLYKQGTVEVLNAMAMRTGRRDIIRLLARRKGAAYHDLSTLALQAGNWGEALKFHIRSLFCPSGWRYALFTRHFLRPRTKSGS</sequence>
<keyword evidence="3" id="KW-1185">Reference proteome</keyword>
<dbReference type="Proteomes" id="UP001141619">
    <property type="component" value="Unassembled WGS sequence"/>
</dbReference>
<evidence type="ECO:0000313" key="2">
    <source>
        <dbReference type="EMBL" id="MDA5193886.1"/>
    </source>
</evidence>
<comment type="caution">
    <text evidence="2">The sequence shown here is derived from an EMBL/GenBank/DDBJ whole genome shotgun (WGS) entry which is preliminary data.</text>
</comment>
<dbReference type="CDD" id="cd00761">
    <property type="entry name" value="Glyco_tranf_GTA_type"/>
    <property type="match status" value="1"/>
</dbReference>
<dbReference type="GO" id="GO:0016757">
    <property type="term" value="F:glycosyltransferase activity"/>
    <property type="evidence" value="ECO:0007669"/>
    <property type="project" value="UniProtKB-KW"/>
</dbReference>
<gene>
    <name evidence="2" type="ORF">NYP16_07980</name>
</gene>
<accession>A0A9X3TY15</accession>
<keyword evidence="2" id="KW-0808">Transferase</keyword>
<reference evidence="2" key="1">
    <citation type="submission" date="2022-08" db="EMBL/GenBank/DDBJ databases">
        <authorList>
            <person name="Vandamme P."/>
            <person name="Hettiarachchi A."/>
            <person name="Peeters C."/>
            <person name="Cnockaert M."/>
            <person name="Carlier A."/>
        </authorList>
    </citation>
    <scope>NUCLEOTIDE SEQUENCE</scope>
    <source>
        <strain evidence="2">LMG 31809</strain>
    </source>
</reference>
<reference evidence="2" key="2">
    <citation type="journal article" date="2023" name="Syst. Appl. Microbiol.">
        <title>Govania unica gen. nov., sp. nov., a rare biosphere bacterium that represents a novel family in the class Alphaproteobacteria.</title>
        <authorList>
            <person name="Vandamme P."/>
            <person name="Peeters C."/>
            <person name="Hettiarachchi A."/>
            <person name="Cnockaert M."/>
            <person name="Carlier A."/>
        </authorList>
    </citation>
    <scope>NUCLEOTIDE SEQUENCE</scope>
    <source>
        <strain evidence="2">LMG 31809</strain>
    </source>
</reference>
<dbReference type="EMBL" id="JANWOI010000003">
    <property type="protein sequence ID" value="MDA5193886.1"/>
    <property type="molecule type" value="Genomic_DNA"/>
</dbReference>
<dbReference type="Pfam" id="PF00535">
    <property type="entry name" value="Glycos_transf_2"/>
    <property type="match status" value="1"/>
</dbReference>
<keyword evidence="2" id="KW-0328">Glycosyltransferase</keyword>
<dbReference type="InterPro" id="IPR001173">
    <property type="entry name" value="Glyco_trans_2-like"/>
</dbReference>